<keyword evidence="4" id="KW-1185">Reference proteome</keyword>
<dbReference type="STRING" id="906689.A0A2I0VVX5"/>
<evidence type="ECO:0000313" key="3">
    <source>
        <dbReference type="EMBL" id="PKU67564.1"/>
    </source>
</evidence>
<feature type="domain" description="BTB" evidence="2">
    <location>
        <begin position="1"/>
        <end position="69"/>
    </location>
</feature>
<organism evidence="3 4">
    <name type="scientific">Dendrobium catenatum</name>
    <dbReference type="NCBI Taxonomy" id="906689"/>
    <lineage>
        <taxon>Eukaryota</taxon>
        <taxon>Viridiplantae</taxon>
        <taxon>Streptophyta</taxon>
        <taxon>Embryophyta</taxon>
        <taxon>Tracheophyta</taxon>
        <taxon>Spermatophyta</taxon>
        <taxon>Magnoliopsida</taxon>
        <taxon>Liliopsida</taxon>
        <taxon>Asparagales</taxon>
        <taxon>Orchidaceae</taxon>
        <taxon>Epidendroideae</taxon>
        <taxon>Malaxideae</taxon>
        <taxon>Dendrobiinae</taxon>
        <taxon>Dendrobium</taxon>
    </lineage>
</organism>
<evidence type="ECO:0000313" key="4">
    <source>
        <dbReference type="Proteomes" id="UP000233837"/>
    </source>
</evidence>
<dbReference type="InterPro" id="IPR044714">
    <property type="entry name" value="AtSIBP1-like"/>
</dbReference>
<dbReference type="PANTHER" id="PTHR46672:SF1">
    <property type="entry name" value="OS08G0103600 PROTEIN"/>
    <property type="match status" value="1"/>
</dbReference>
<dbReference type="PANTHER" id="PTHR46672">
    <property type="entry name" value="OS08G0495500 PROTEIN-RELATED"/>
    <property type="match status" value="1"/>
</dbReference>
<accession>A0A2I0VVX5</accession>
<reference evidence="3 4" key="1">
    <citation type="journal article" date="2016" name="Sci. Rep.">
        <title>The Dendrobium catenatum Lindl. genome sequence provides insights into polysaccharide synthase, floral development and adaptive evolution.</title>
        <authorList>
            <person name="Zhang G.Q."/>
            <person name="Xu Q."/>
            <person name="Bian C."/>
            <person name="Tsai W.C."/>
            <person name="Yeh C.M."/>
            <person name="Liu K.W."/>
            <person name="Yoshida K."/>
            <person name="Zhang L.S."/>
            <person name="Chang S.B."/>
            <person name="Chen F."/>
            <person name="Shi Y."/>
            <person name="Su Y.Y."/>
            <person name="Zhang Y.Q."/>
            <person name="Chen L.J."/>
            <person name="Yin Y."/>
            <person name="Lin M."/>
            <person name="Huang H."/>
            <person name="Deng H."/>
            <person name="Wang Z.W."/>
            <person name="Zhu S.L."/>
            <person name="Zhao X."/>
            <person name="Deng C."/>
            <person name="Niu S.C."/>
            <person name="Huang J."/>
            <person name="Wang M."/>
            <person name="Liu G.H."/>
            <person name="Yang H.J."/>
            <person name="Xiao X.J."/>
            <person name="Hsiao Y.Y."/>
            <person name="Wu W.L."/>
            <person name="Chen Y.Y."/>
            <person name="Mitsuda N."/>
            <person name="Ohme-Takagi M."/>
            <person name="Luo Y.B."/>
            <person name="Van de Peer Y."/>
            <person name="Liu Z.J."/>
        </authorList>
    </citation>
    <scope>NUCLEOTIDE SEQUENCE [LARGE SCALE GENOMIC DNA]</scope>
    <source>
        <tissue evidence="3">The whole plant</tissue>
    </source>
</reference>
<dbReference type="InterPro" id="IPR011333">
    <property type="entry name" value="SKP1/BTB/POZ_sf"/>
</dbReference>
<gene>
    <name evidence="3" type="ORF">MA16_Dca027558</name>
</gene>
<reference evidence="3 4" key="2">
    <citation type="journal article" date="2017" name="Nature">
        <title>The Apostasia genome and the evolution of orchids.</title>
        <authorList>
            <person name="Zhang G.Q."/>
            <person name="Liu K.W."/>
            <person name="Li Z."/>
            <person name="Lohaus R."/>
            <person name="Hsiao Y.Y."/>
            <person name="Niu S.C."/>
            <person name="Wang J.Y."/>
            <person name="Lin Y.C."/>
            <person name="Xu Q."/>
            <person name="Chen L.J."/>
            <person name="Yoshida K."/>
            <person name="Fujiwara S."/>
            <person name="Wang Z.W."/>
            <person name="Zhang Y.Q."/>
            <person name="Mitsuda N."/>
            <person name="Wang M."/>
            <person name="Liu G.H."/>
            <person name="Pecoraro L."/>
            <person name="Huang H.X."/>
            <person name="Xiao X.J."/>
            <person name="Lin M."/>
            <person name="Wu X.Y."/>
            <person name="Wu W.L."/>
            <person name="Chen Y.Y."/>
            <person name="Chang S.B."/>
            <person name="Sakamoto S."/>
            <person name="Ohme-Takagi M."/>
            <person name="Yagi M."/>
            <person name="Zeng S.J."/>
            <person name="Shen C.Y."/>
            <person name="Yeh C.M."/>
            <person name="Luo Y.B."/>
            <person name="Tsai W.C."/>
            <person name="Van de Peer Y."/>
            <person name="Liu Z.J."/>
        </authorList>
    </citation>
    <scope>NUCLEOTIDE SEQUENCE [LARGE SCALE GENOMIC DNA]</scope>
    <source>
        <tissue evidence="3">The whole plant</tissue>
    </source>
</reference>
<dbReference type="Pfam" id="PF00651">
    <property type="entry name" value="BTB"/>
    <property type="match status" value="1"/>
</dbReference>
<sequence>MFLHDLKEKESSSINIEDMSLDSCSALLGYIYCSINQEDFWKHRLSLLGAANKYDITTLNDCCEESLLEDLNASNVLERLQAAWLYQLNKLKKGV</sequence>
<name>A0A2I0VVX5_9ASPA</name>
<dbReference type="InterPro" id="IPR000210">
    <property type="entry name" value="BTB/POZ_dom"/>
</dbReference>
<protein>
    <submittedName>
        <fullName evidence="3">BTB/POZ domain-containing protein</fullName>
    </submittedName>
</protein>
<dbReference type="EMBL" id="KZ503183">
    <property type="protein sequence ID" value="PKU67564.1"/>
    <property type="molecule type" value="Genomic_DNA"/>
</dbReference>
<evidence type="ECO:0000256" key="1">
    <source>
        <dbReference type="ARBA" id="ARBA00004906"/>
    </source>
</evidence>
<comment type="pathway">
    <text evidence="1">Protein modification; protein ubiquitination.</text>
</comment>
<dbReference type="Gene3D" id="3.30.710.10">
    <property type="entry name" value="Potassium Channel Kv1.1, Chain A"/>
    <property type="match status" value="1"/>
</dbReference>
<dbReference type="Proteomes" id="UP000233837">
    <property type="component" value="Unassembled WGS sequence"/>
</dbReference>
<dbReference type="SUPFAM" id="SSF54695">
    <property type="entry name" value="POZ domain"/>
    <property type="match status" value="1"/>
</dbReference>
<dbReference type="AlphaFoldDB" id="A0A2I0VVX5"/>
<evidence type="ECO:0000259" key="2">
    <source>
        <dbReference type="Pfam" id="PF00651"/>
    </source>
</evidence>
<proteinExistence type="predicted"/>